<feature type="transmembrane region" description="Helical" evidence="7">
    <location>
        <begin position="171"/>
        <end position="192"/>
    </location>
</feature>
<dbReference type="RefSeq" id="WP_150379808.1">
    <property type="nucleotide sequence ID" value="NZ_RZUH01000008.1"/>
</dbReference>
<name>A0A5M9ZHL6_9BIFI</name>
<keyword evidence="5 7" id="KW-1133">Transmembrane helix</keyword>
<dbReference type="InterPro" id="IPR000109">
    <property type="entry name" value="POT_fam"/>
</dbReference>
<feature type="transmembrane region" description="Helical" evidence="7">
    <location>
        <begin position="244"/>
        <end position="263"/>
    </location>
</feature>
<reference evidence="8 9" key="1">
    <citation type="journal article" date="2019" name="Syst. Appl. Microbiol.">
        <title>Characterization of Bifidobacterium species in feaces of the Egyptian fruit bat: Description of B. vespertilionis sp. nov. and B. rousetti sp. nov.</title>
        <authorList>
            <person name="Modesto M."/>
            <person name="Satti M."/>
            <person name="Watanabe K."/>
            <person name="Puglisi E."/>
            <person name="Morelli L."/>
            <person name="Huang C.-H."/>
            <person name="Liou J.-S."/>
            <person name="Miyashita M."/>
            <person name="Tamura T."/>
            <person name="Saito S."/>
            <person name="Mori K."/>
            <person name="Huang L."/>
            <person name="Sciavilla P."/>
            <person name="Sandri C."/>
            <person name="Spiezio C."/>
            <person name="Vitali F."/>
            <person name="Cavalieri D."/>
            <person name="Perpetuini G."/>
            <person name="Tofalo R."/>
            <person name="Bonetti A."/>
            <person name="Arita M."/>
            <person name="Mattarelli P."/>
        </authorList>
    </citation>
    <scope>NUCLEOTIDE SEQUENCE [LARGE SCALE GENOMIC DNA]</scope>
    <source>
        <strain evidence="8 9">RST17</strain>
    </source>
</reference>
<sequence>MNQPTPQSQEAVSNKGHDLAEKLRHGTQFLGHPSAVGTLSFMNLCNGFAYGGMNAVLIYFLYKPAPEGLGFTQAEASQLISLYSTAALLCGLVGSYMADRVLGPRRALRLGRITTCLAYVVLALPFLGVVGYAANQILLCVSAMITGRSVETLAGKMYDKQDKRRDGAFSMLYIINNVGGVAPLITGTIALATGYYPAFALCAVFAVLGAAFYLLTEKKFFGPIGDQPDDPVAPAKRTSFTVKMIAGIVVVVALIGILLGAKIVSIGSFATTISTCAIFIPIVYLAYILMSKKTTRPEAKRLSAIIPLYVCNVFAMWVWTQSTSILATYADTTVDRNLFGMTITPAAFQTWSAILAVAFGIIVTALWTRLGDHQPTVVTKMGFGTMLWGAGPLFMAIPFVLYPAGVKVSPMWLLVFYVFIMLGEAITSPSGYSAASLVAPLAFSTQMMTVWSISQSTGAALNAISVNFYHEGSEAVYFAAIGGITILVGLIVLLFTKKLGKVITAQVDTDRNA</sequence>
<evidence type="ECO:0000313" key="8">
    <source>
        <dbReference type="EMBL" id="KAA8827086.1"/>
    </source>
</evidence>
<feature type="transmembrane region" description="Helical" evidence="7">
    <location>
        <begin position="302"/>
        <end position="319"/>
    </location>
</feature>
<evidence type="ECO:0000256" key="2">
    <source>
        <dbReference type="ARBA" id="ARBA00022448"/>
    </source>
</evidence>
<proteinExistence type="predicted"/>
<dbReference type="InterPro" id="IPR005279">
    <property type="entry name" value="Dipep/tripep_permease"/>
</dbReference>
<organism evidence="8 9">
    <name type="scientific">Bifidobacterium myosotis</name>
    <dbReference type="NCBI Taxonomy" id="1630166"/>
    <lineage>
        <taxon>Bacteria</taxon>
        <taxon>Bacillati</taxon>
        <taxon>Actinomycetota</taxon>
        <taxon>Actinomycetes</taxon>
        <taxon>Bifidobacteriales</taxon>
        <taxon>Bifidobacteriaceae</taxon>
        <taxon>Bifidobacterium</taxon>
    </lineage>
</organism>
<feature type="transmembrane region" description="Helical" evidence="7">
    <location>
        <begin position="348"/>
        <end position="370"/>
    </location>
</feature>
<evidence type="ECO:0000256" key="5">
    <source>
        <dbReference type="ARBA" id="ARBA00022989"/>
    </source>
</evidence>
<feature type="transmembrane region" description="Helical" evidence="7">
    <location>
        <begin position="198"/>
        <end position="215"/>
    </location>
</feature>
<evidence type="ECO:0000256" key="3">
    <source>
        <dbReference type="ARBA" id="ARBA00022475"/>
    </source>
</evidence>
<evidence type="ECO:0000256" key="7">
    <source>
        <dbReference type="SAM" id="Phobius"/>
    </source>
</evidence>
<evidence type="ECO:0000256" key="1">
    <source>
        <dbReference type="ARBA" id="ARBA00004651"/>
    </source>
</evidence>
<evidence type="ECO:0000256" key="6">
    <source>
        <dbReference type="ARBA" id="ARBA00023136"/>
    </source>
</evidence>
<feature type="transmembrane region" description="Helical" evidence="7">
    <location>
        <begin position="80"/>
        <end position="98"/>
    </location>
</feature>
<keyword evidence="6 7" id="KW-0472">Membrane</keyword>
<dbReference type="Gene3D" id="1.20.1250.20">
    <property type="entry name" value="MFS general substrate transporter like domains"/>
    <property type="match status" value="1"/>
</dbReference>
<keyword evidence="3" id="KW-1003">Cell membrane</keyword>
<comment type="subcellular location">
    <subcellularLocation>
        <location evidence="1">Cell membrane</location>
        <topology evidence="1">Multi-pass membrane protein</topology>
    </subcellularLocation>
</comment>
<feature type="transmembrane region" description="Helical" evidence="7">
    <location>
        <begin position="41"/>
        <end position="60"/>
    </location>
</feature>
<dbReference type="GO" id="GO:0005886">
    <property type="term" value="C:plasma membrane"/>
    <property type="evidence" value="ECO:0007669"/>
    <property type="project" value="UniProtKB-SubCell"/>
</dbReference>
<feature type="transmembrane region" description="Helical" evidence="7">
    <location>
        <begin position="414"/>
        <end position="438"/>
    </location>
</feature>
<feature type="transmembrane region" description="Helical" evidence="7">
    <location>
        <begin position="269"/>
        <end position="290"/>
    </location>
</feature>
<protein>
    <submittedName>
        <fullName evidence="8">MFS transporter</fullName>
    </submittedName>
</protein>
<accession>A0A5M9ZHL6</accession>
<comment type="caution">
    <text evidence="8">The sequence shown here is derived from an EMBL/GenBank/DDBJ whole genome shotgun (WGS) entry which is preliminary data.</text>
</comment>
<gene>
    <name evidence="8" type="ORF">EMO91_09935</name>
</gene>
<keyword evidence="2" id="KW-0813">Transport</keyword>
<evidence type="ECO:0000313" key="9">
    <source>
        <dbReference type="Proteomes" id="UP000410049"/>
    </source>
</evidence>
<dbReference type="GO" id="GO:0015833">
    <property type="term" value="P:peptide transport"/>
    <property type="evidence" value="ECO:0007669"/>
    <property type="project" value="InterPro"/>
</dbReference>
<dbReference type="SUPFAM" id="SSF103473">
    <property type="entry name" value="MFS general substrate transporter"/>
    <property type="match status" value="2"/>
</dbReference>
<dbReference type="EMBL" id="RZUH01000008">
    <property type="protein sequence ID" value="KAA8827086.1"/>
    <property type="molecule type" value="Genomic_DNA"/>
</dbReference>
<dbReference type="PANTHER" id="PTHR23517">
    <property type="entry name" value="RESISTANCE PROTEIN MDTM, PUTATIVE-RELATED-RELATED"/>
    <property type="match status" value="1"/>
</dbReference>
<dbReference type="Pfam" id="PF00854">
    <property type="entry name" value="PTR2"/>
    <property type="match status" value="1"/>
</dbReference>
<dbReference type="AlphaFoldDB" id="A0A5M9ZHL6"/>
<dbReference type="PANTHER" id="PTHR23517:SF15">
    <property type="entry name" value="PROTON-DEPENDENT OLIGOPEPTIDE FAMILY TRANSPORT PROTEIN"/>
    <property type="match status" value="1"/>
</dbReference>
<dbReference type="NCBIfam" id="TIGR00924">
    <property type="entry name" value="yjdL_sub1_fam"/>
    <property type="match status" value="1"/>
</dbReference>
<dbReference type="GO" id="GO:1904680">
    <property type="term" value="F:peptide transmembrane transporter activity"/>
    <property type="evidence" value="ECO:0007669"/>
    <property type="project" value="InterPro"/>
</dbReference>
<dbReference type="InterPro" id="IPR050171">
    <property type="entry name" value="MFS_Transporters"/>
</dbReference>
<feature type="transmembrane region" description="Helical" evidence="7">
    <location>
        <begin position="382"/>
        <end position="402"/>
    </location>
</feature>
<dbReference type="Proteomes" id="UP000410049">
    <property type="component" value="Unassembled WGS sequence"/>
</dbReference>
<dbReference type="InterPro" id="IPR036259">
    <property type="entry name" value="MFS_trans_sf"/>
</dbReference>
<keyword evidence="4 7" id="KW-0812">Transmembrane</keyword>
<evidence type="ECO:0000256" key="4">
    <source>
        <dbReference type="ARBA" id="ARBA00022692"/>
    </source>
</evidence>
<feature type="transmembrane region" description="Helical" evidence="7">
    <location>
        <begin position="475"/>
        <end position="495"/>
    </location>
</feature>